<dbReference type="GO" id="GO:0022857">
    <property type="term" value="F:transmembrane transporter activity"/>
    <property type="evidence" value="ECO:0007669"/>
    <property type="project" value="InterPro"/>
</dbReference>
<dbReference type="Proteomes" id="UP000321899">
    <property type="component" value="Unassembled WGS sequence"/>
</dbReference>
<feature type="transmembrane region" description="Helical" evidence="8">
    <location>
        <begin position="98"/>
        <end position="117"/>
    </location>
</feature>
<comment type="subcellular location">
    <subcellularLocation>
        <location evidence="1">Cell membrane</location>
        <topology evidence="1">Multi-pass membrane protein</topology>
    </subcellularLocation>
</comment>
<accession>A0A5Q4VCN4</accession>
<evidence type="ECO:0000313" key="10">
    <source>
        <dbReference type="Proteomes" id="UP000321899"/>
    </source>
</evidence>
<keyword evidence="10" id="KW-1185">Reference proteome</keyword>
<dbReference type="AlphaFoldDB" id="A0A5Q4VCN4"/>
<feature type="transmembrane region" description="Helical" evidence="8">
    <location>
        <begin position="409"/>
        <end position="432"/>
    </location>
</feature>
<reference evidence="9 10" key="1">
    <citation type="submission" date="2019-06" db="EMBL/GenBank/DDBJ databases">
        <title>Desulfobotulus mexicanus sp. nov., a novel sulfate-reducing bacterium isolated from the sediment of an alkaline crater lake in Mexico.</title>
        <authorList>
            <person name="Hirschler-Rea A."/>
        </authorList>
    </citation>
    <scope>NUCLEOTIDE SEQUENCE [LARGE SCALE GENOMIC DNA]</scope>
    <source>
        <strain evidence="9 10">PAR22N</strain>
    </source>
</reference>
<feature type="transmembrane region" description="Helical" evidence="8">
    <location>
        <begin position="193"/>
        <end position="221"/>
    </location>
</feature>
<evidence type="ECO:0000256" key="3">
    <source>
        <dbReference type="ARBA" id="ARBA00022448"/>
    </source>
</evidence>
<protein>
    <submittedName>
        <fullName evidence="9">BCCT family transporter</fullName>
    </submittedName>
</protein>
<evidence type="ECO:0000256" key="6">
    <source>
        <dbReference type="ARBA" id="ARBA00022989"/>
    </source>
</evidence>
<keyword evidence="4" id="KW-1003">Cell membrane</keyword>
<keyword evidence="3" id="KW-0813">Transport</keyword>
<keyword evidence="5 8" id="KW-0812">Transmembrane</keyword>
<evidence type="ECO:0000256" key="7">
    <source>
        <dbReference type="ARBA" id="ARBA00023136"/>
    </source>
</evidence>
<feature type="transmembrane region" description="Helical" evidence="8">
    <location>
        <begin position="452"/>
        <end position="470"/>
    </location>
</feature>
<dbReference type="GO" id="GO:0005886">
    <property type="term" value="C:plasma membrane"/>
    <property type="evidence" value="ECO:0007669"/>
    <property type="project" value="UniProtKB-SubCell"/>
</dbReference>
<keyword evidence="7 8" id="KW-0472">Membrane</keyword>
<organism evidence="9 10">
    <name type="scientific">Desulfobotulus mexicanus</name>
    <dbReference type="NCBI Taxonomy" id="2586642"/>
    <lineage>
        <taxon>Bacteria</taxon>
        <taxon>Pseudomonadati</taxon>
        <taxon>Thermodesulfobacteriota</taxon>
        <taxon>Desulfobacteria</taxon>
        <taxon>Desulfobacterales</taxon>
        <taxon>Desulfobacteraceae</taxon>
        <taxon>Desulfobotulus</taxon>
    </lineage>
</organism>
<feature type="transmembrane region" description="Helical" evidence="8">
    <location>
        <begin position="59"/>
        <end position="77"/>
    </location>
</feature>
<gene>
    <name evidence="9" type="ORF">FIM25_05975</name>
</gene>
<evidence type="ECO:0000256" key="8">
    <source>
        <dbReference type="SAM" id="Phobius"/>
    </source>
</evidence>
<evidence type="ECO:0000313" key="9">
    <source>
        <dbReference type="EMBL" id="TYT75325.1"/>
    </source>
</evidence>
<feature type="transmembrane region" description="Helical" evidence="8">
    <location>
        <begin position="356"/>
        <end position="374"/>
    </location>
</feature>
<evidence type="ECO:0000256" key="5">
    <source>
        <dbReference type="ARBA" id="ARBA00022692"/>
    </source>
</evidence>
<sequence>MLSCSESDGTEERRLGDPVVLVLSAGFIVLFVIASFINMEGVAGIIGSGFAWTARVLGSYFQLLLLFTFFIAMGLAISPASSARIGDLDTPEISTFKWLSMIMATLLAGGGVFFAAGEPVYHFVVSPPAFDTAAGTAEAVSGALAQSFMHWGFLAWAVLGTLSSVVLAHAHYDKGQPLQPRTLLYPVMGERIMKGWFGGVVDACCVIAVVAGTVGPIGFLATQVSYGLHVLFGLPDGFSTQIGILFFLACIYVTSAITGVHKGIQILSRFNVFLALGIAAAIFIFGPTLFLTNALTQGLGEYISSFFAMATMTAETAPAWWMQWWTVFFFAWFIGYGPLMAIFVARISRGRTIREMFVAVAVMAPIATTVWFTLLGGSGIYYQLIGVIDLTEALNNFQFHVATLTVAQALPGGTFMALAILVLTTIFVATTGDSMSYAISVVGAGHDQPNKFVRAFWGIAMALMAGLLLFMGAGQISALQQFIVITAIPVSLVLLPSLWTGPKAVYAMAKEQGVTFVKRRMIDDNFPSPQGEDTLEIENRT</sequence>
<keyword evidence="6 8" id="KW-1133">Transmembrane helix</keyword>
<feature type="transmembrane region" description="Helical" evidence="8">
    <location>
        <begin position="153"/>
        <end position="172"/>
    </location>
</feature>
<dbReference type="PANTHER" id="PTHR30047:SF7">
    <property type="entry name" value="HIGH-AFFINITY CHOLINE TRANSPORT PROTEIN"/>
    <property type="match status" value="1"/>
</dbReference>
<comment type="similarity">
    <text evidence="2">Belongs to the BCCT transporter (TC 2.A.15) family.</text>
</comment>
<evidence type="ECO:0000256" key="4">
    <source>
        <dbReference type="ARBA" id="ARBA00022475"/>
    </source>
</evidence>
<dbReference type="InterPro" id="IPR000060">
    <property type="entry name" value="BCCT_transptr"/>
</dbReference>
<dbReference type="OrthoDB" id="9775735at2"/>
<feature type="transmembrane region" description="Helical" evidence="8">
    <location>
        <begin position="482"/>
        <end position="499"/>
    </location>
</feature>
<feature type="transmembrane region" description="Helical" evidence="8">
    <location>
        <begin position="272"/>
        <end position="291"/>
    </location>
</feature>
<dbReference type="EMBL" id="VDMB01000005">
    <property type="protein sequence ID" value="TYT75325.1"/>
    <property type="molecule type" value="Genomic_DNA"/>
</dbReference>
<dbReference type="PANTHER" id="PTHR30047">
    <property type="entry name" value="HIGH-AFFINITY CHOLINE TRANSPORT PROTEIN-RELATED"/>
    <property type="match status" value="1"/>
</dbReference>
<feature type="transmembrane region" description="Helical" evidence="8">
    <location>
        <begin position="241"/>
        <end position="260"/>
    </location>
</feature>
<evidence type="ECO:0000256" key="2">
    <source>
        <dbReference type="ARBA" id="ARBA00005658"/>
    </source>
</evidence>
<proteinExistence type="inferred from homology"/>
<comment type="caution">
    <text evidence="9">The sequence shown here is derived from an EMBL/GenBank/DDBJ whole genome shotgun (WGS) entry which is preliminary data.</text>
</comment>
<evidence type="ECO:0000256" key="1">
    <source>
        <dbReference type="ARBA" id="ARBA00004651"/>
    </source>
</evidence>
<feature type="transmembrane region" description="Helical" evidence="8">
    <location>
        <begin position="20"/>
        <end position="39"/>
    </location>
</feature>
<dbReference type="Pfam" id="PF02028">
    <property type="entry name" value="BCCT"/>
    <property type="match status" value="1"/>
</dbReference>
<feature type="transmembrane region" description="Helical" evidence="8">
    <location>
        <begin position="322"/>
        <end position="344"/>
    </location>
</feature>
<name>A0A5Q4VCN4_9BACT</name>